<name>A0ABW4TNB8_9ACTN</name>
<comment type="caution">
    <text evidence="1">The sequence shown here is derived from an EMBL/GenBank/DDBJ whole genome shotgun (WGS) entry which is preliminary data.</text>
</comment>
<dbReference type="Proteomes" id="UP001597351">
    <property type="component" value="Unassembled WGS sequence"/>
</dbReference>
<dbReference type="EMBL" id="JBHUGD010000003">
    <property type="protein sequence ID" value="MFD1946969.1"/>
    <property type="molecule type" value="Genomic_DNA"/>
</dbReference>
<accession>A0ABW4TNB8</accession>
<proteinExistence type="predicted"/>
<evidence type="ECO:0008006" key="3">
    <source>
        <dbReference type="Google" id="ProtNLM"/>
    </source>
</evidence>
<reference evidence="2" key="1">
    <citation type="journal article" date="2019" name="Int. J. Syst. Evol. Microbiol.">
        <title>The Global Catalogue of Microorganisms (GCM) 10K type strain sequencing project: providing services to taxonomists for standard genome sequencing and annotation.</title>
        <authorList>
            <consortium name="The Broad Institute Genomics Platform"/>
            <consortium name="The Broad Institute Genome Sequencing Center for Infectious Disease"/>
            <person name="Wu L."/>
            <person name="Ma J."/>
        </authorList>
    </citation>
    <scope>NUCLEOTIDE SEQUENCE [LARGE SCALE GENOMIC DNA]</scope>
    <source>
        <strain evidence="2">CGMCC 1.12477</strain>
    </source>
</reference>
<gene>
    <name evidence="1" type="ORF">ACFSDE_09200</name>
</gene>
<sequence>MPHVGFAIPLLPGRTGLDREALASCWRGPRRAAYEDARRRAGITREAVWIQSVQTHDLAVVHLEADDLDAAYGVLRGSAAPFDRWFRDHVLEVHGISLADGVPVPELVLDYDSQA</sequence>
<evidence type="ECO:0000313" key="2">
    <source>
        <dbReference type="Proteomes" id="UP001597351"/>
    </source>
</evidence>
<organism evidence="1 2">
    <name type="scientific">Nocardioides aestuarii</name>
    <dbReference type="NCBI Taxonomy" id="252231"/>
    <lineage>
        <taxon>Bacteria</taxon>
        <taxon>Bacillati</taxon>
        <taxon>Actinomycetota</taxon>
        <taxon>Actinomycetes</taxon>
        <taxon>Propionibacteriales</taxon>
        <taxon>Nocardioidaceae</taxon>
        <taxon>Nocardioides</taxon>
    </lineage>
</organism>
<protein>
    <recommendedName>
        <fullName evidence="3">EthD domain-containing protein</fullName>
    </recommendedName>
</protein>
<dbReference type="RefSeq" id="WP_343917625.1">
    <property type="nucleotide sequence ID" value="NZ_BAAAJT010000002.1"/>
</dbReference>
<evidence type="ECO:0000313" key="1">
    <source>
        <dbReference type="EMBL" id="MFD1946969.1"/>
    </source>
</evidence>
<keyword evidence="2" id="KW-1185">Reference proteome</keyword>